<accession>A0AAE0XRH3</accession>
<dbReference type="EMBL" id="JAWDGP010007766">
    <property type="protein sequence ID" value="KAK3705764.1"/>
    <property type="molecule type" value="Genomic_DNA"/>
</dbReference>
<dbReference type="AlphaFoldDB" id="A0AAE0XRH3"/>
<reference evidence="1" key="1">
    <citation type="journal article" date="2023" name="G3 (Bethesda)">
        <title>A reference genome for the long-term kleptoplast-retaining sea slug Elysia crispata morphotype clarki.</title>
        <authorList>
            <person name="Eastman K.E."/>
            <person name="Pendleton A.L."/>
            <person name="Shaikh M.A."/>
            <person name="Suttiyut T."/>
            <person name="Ogas R."/>
            <person name="Tomko P."/>
            <person name="Gavelis G."/>
            <person name="Widhalm J.R."/>
            <person name="Wisecaver J.H."/>
        </authorList>
    </citation>
    <scope>NUCLEOTIDE SEQUENCE</scope>
    <source>
        <strain evidence="1">ECLA1</strain>
    </source>
</reference>
<sequence>MQNQTPYMKAFLNSPMPSLFVPNMPTASTTFAAPEMLPFQNTEDFWCWNVFDALSDNSTVSMNGSQLPTVFPIDTTIANGGYFFTSDVQGYIDPVTQIADEPIEPSSQVCTEDDVVSETFDSSDVQGFLDLVTQMADEPSEPSLQVCTDDDVVSETFDSSDVQGFLDLVTQMADEPIEPSLQVCTDDDVVSETFDSSDVQGFLDLVTQMADEPIEPSLQVCTDDDVVSETFDSSDVQGFLDLVTQMADEPIEPSLQVCTDDDVVSETFDSSDVQGFLDLVTQMADEPIEPSLQVCTDDDVVSETFDSSDVQGFIDFVTQMADEPIEPSLQVCTEDDVVSETFESSDVQGFIDFVTQMADEPIEPSLQVCTEDDVVSETFDSSDVQGYIDPLTQMADEPIEPSSQVCTEDDVYSKLFVSSDVQGYIDPLTQMSDVSIEPSSQVCTEDDVYSKLFDSSDIHGYIDLVTQMTDGPIKPSSEVCTEDDVVSETFDSSGNASQESTDDFTQLENDLISFMNNTQAQTTATTGDVQGYIDPLTQMSDESIEPSSQVCTEDDVYSKLFDSSDVQGYIDRLTQMADEPIEPSLQVCTEDDVVSETFDSSDVYNDRKRKEELETPIMTQDMGLWFRKLGTLESFEVAEVATFMRTVAIHYRKYNDNLLENLPSRLSGLKTVLKNSVNKKKEEELLNDYLGGQTWLEFMADKLEEDNSLLKDCLRALEAGFSKGGSSHGKSNVDGIQKFLLDPENASLVTALVNVCRAFYLVTVARPTIKNVWPTINLVCSTCRVKLVDTVFVNGYWRAGICRQCLPQDDKLSVPIKFAGERYFAGRVKVTAHHRLNGQNRKFVHEST</sequence>
<name>A0AAE0XRH3_9GAST</name>
<dbReference type="Proteomes" id="UP001283361">
    <property type="component" value="Unassembled WGS sequence"/>
</dbReference>
<evidence type="ECO:0000313" key="1">
    <source>
        <dbReference type="EMBL" id="KAK3705764.1"/>
    </source>
</evidence>
<proteinExistence type="predicted"/>
<protein>
    <submittedName>
        <fullName evidence="1">Uncharacterized protein</fullName>
    </submittedName>
</protein>
<keyword evidence="2" id="KW-1185">Reference proteome</keyword>
<organism evidence="1 2">
    <name type="scientific">Elysia crispata</name>
    <name type="common">lettuce slug</name>
    <dbReference type="NCBI Taxonomy" id="231223"/>
    <lineage>
        <taxon>Eukaryota</taxon>
        <taxon>Metazoa</taxon>
        <taxon>Spiralia</taxon>
        <taxon>Lophotrochozoa</taxon>
        <taxon>Mollusca</taxon>
        <taxon>Gastropoda</taxon>
        <taxon>Heterobranchia</taxon>
        <taxon>Euthyneura</taxon>
        <taxon>Panpulmonata</taxon>
        <taxon>Sacoglossa</taxon>
        <taxon>Placobranchoidea</taxon>
        <taxon>Plakobranchidae</taxon>
        <taxon>Elysia</taxon>
    </lineage>
</organism>
<gene>
    <name evidence="1" type="ORF">RRG08_061506</name>
</gene>
<evidence type="ECO:0000313" key="2">
    <source>
        <dbReference type="Proteomes" id="UP001283361"/>
    </source>
</evidence>
<comment type="caution">
    <text evidence="1">The sequence shown here is derived from an EMBL/GenBank/DDBJ whole genome shotgun (WGS) entry which is preliminary data.</text>
</comment>